<evidence type="ECO:0000313" key="4">
    <source>
        <dbReference type="EMBL" id="HIU60856.1"/>
    </source>
</evidence>
<proteinExistence type="predicted"/>
<dbReference type="InterPro" id="IPR009003">
    <property type="entry name" value="Peptidase_S1_PA"/>
</dbReference>
<keyword evidence="3" id="KW-1133">Transmembrane helix</keyword>
<keyword evidence="1" id="KW-0645">Protease</keyword>
<gene>
    <name evidence="4" type="ORF">IAB05_05640</name>
</gene>
<dbReference type="GO" id="GO:0004252">
    <property type="term" value="F:serine-type endopeptidase activity"/>
    <property type="evidence" value="ECO:0007669"/>
    <property type="project" value="InterPro"/>
</dbReference>
<keyword evidence="2" id="KW-0378">Hydrolase</keyword>
<reference evidence="4" key="2">
    <citation type="journal article" date="2021" name="PeerJ">
        <title>Extensive microbial diversity within the chicken gut microbiome revealed by metagenomics and culture.</title>
        <authorList>
            <person name="Gilroy R."/>
            <person name="Ravi A."/>
            <person name="Getino M."/>
            <person name="Pursley I."/>
            <person name="Horton D.L."/>
            <person name="Alikhan N.F."/>
            <person name="Baker D."/>
            <person name="Gharbi K."/>
            <person name="Hall N."/>
            <person name="Watson M."/>
            <person name="Adriaenssens E.M."/>
            <person name="Foster-Nyarko E."/>
            <person name="Jarju S."/>
            <person name="Secka A."/>
            <person name="Antonio M."/>
            <person name="Oren A."/>
            <person name="Chaudhuri R.R."/>
            <person name="La Ragione R."/>
            <person name="Hildebrand F."/>
            <person name="Pallen M.J."/>
        </authorList>
    </citation>
    <scope>NUCLEOTIDE SEQUENCE</scope>
    <source>
        <strain evidence="4">18911</strain>
    </source>
</reference>
<evidence type="ECO:0000256" key="3">
    <source>
        <dbReference type="SAM" id="Phobius"/>
    </source>
</evidence>
<dbReference type="InterPro" id="IPR036034">
    <property type="entry name" value="PDZ_sf"/>
</dbReference>
<dbReference type="Proteomes" id="UP000824094">
    <property type="component" value="Unassembled WGS sequence"/>
</dbReference>
<dbReference type="EMBL" id="DVNF01000163">
    <property type="protein sequence ID" value="HIU60856.1"/>
    <property type="molecule type" value="Genomic_DNA"/>
</dbReference>
<dbReference type="PANTHER" id="PTHR43343">
    <property type="entry name" value="PEPTIDASE S12"/>
    <property type="match status" value="1"/>
</dbReference>
<name>A0A9D1MIQ3_9FIRM</name>
<dbReference type="SUPFAM" id="SSF50494">
    <property type="entry name" value="Trypsin-like serine proteases"/>
    <property type="match status" value="1"/>
</dbReference>
<organism evidence="4 5">
    <name type="scientific">Candidatus Stercoripulliclostridium merdigallinarum</name>
    <dbReference type="NCBI Taxonomy" id="2840951"/>
    <lineage>
        <taxon>Bacteria</taxon>
        <taxon>Bacillati</taxon>
        <taxon>Bacillota</taxon>
        <taxon>Clostridia</taxon>
        <taxon>Eubacteriales</taxon>
        <taxon>Candidatus Stercoripulliclostridium</taxon>
    </lineage>
</organism>
<dbReference type="GO" id="GO:0006508">
    <property type="term" value="P:proteolysis"/>
    <property type="evidence" value="ECO:0007669"/>
    <property type="project" value="UniProtKB-KW"/>
</dbReference>
<dbReference type="Pfam" id="PF13365">
    <property type="entry name" value="Trypsin_2"/>
    <property type="match status" value="1"/>
</dbReference>
<reference evidence="4" key="1">
    <citation type="submission" date="2020-10" db="EMBL/GenBank/DDBJ databases">
        <authorList>
            <person name="Gilroy R."/>
        </authorList>
    </citation>
    <scope>NUCLEOTIDE SEQUENCE</scope>
    <source>
        <strain evidence="4">18911</strain>
    </source>
</reference>
<keyword evidence="3" id="KW-0472">Membrane</keyword>
<evidence type="ECO:0000256" key="1">
    <source>
        <dbReference type="ARBA" id="ARBA00022670"/>
    </source>
</evidence>
<dbReference type="PRINTS" id="PR00834">
    <property type="entry name" value="PROTEASES2C"/>
</dbReference>
<protein>
    <submittedName>
        <fullName evidence="4">Trypsin-like peptidase domain-containing protein</fullName>
    </submittedName>
</protein>
<dbReference type="InterPro" id="IPR001940">
    <property type="entry name" value="Peptidase_S1C"/>
</dbReference>
<dbReference type="Gene3D" id="2.40.10.120">
    <property type="match status" value="1"/>
</dbReference>
<dbReference type="Gene3D" id="2.30.42.10">
    <property type="match status" value="1"/>
</dbReference>
<dbReference type="PANTHER" id="PTHR43343:SF3">
    <property type="entry name" value="PROTEASE DO-LIKE 8, CHLOROPLASTIC"/>
    <property type="match status" value="1"/>
</dbReference>
<comment type="caution">
    <text evidence="4">The sequence shown here is derived from an EMBL/GenBank/DDBJ whole genome shotgun (WGS) entry which is preliminary data.</text>
</comment>
<dbReference type="InterPro" id="IPR051201">
    <property type="entry name" value="Chloro_Bact_Ser_Proteases"/>
</dbReference>
<keyword evidence="3" id="KW-0812">Transmembrane</keyword>
<evidence type="ECO:0000256" key="2">
    <source>
        <dbReference type="ARBA" id="ARBA00022801"/>
    </source>
</evidence>
<sequence length="394" mass="40539">MYNGNGRRSYEVRSRIPRVQPVRQKPSGLAIVLAVLIGAALLVGAGYLGAFLATAGDSKSDMTAVLYDDPTVTGEILTDISYTGEELGAVKAAELAKHSVVEIDAAEAGRGSGVVIAVSEVNADGTGEDAAYIITNCHVVKGAGEIKVTLPGGTKCDALWAKGDEAGDIAVIKIAVDCSAIGLKAAVSGTGVQPQAGQQVIAVGNPLGDLGGSVAVGYIAASNRTVMVGDRKMDLIQLDMSLNAGNSGGGLFDLRGALIGIVNAKSLAPDAEGIGFAIPLSDAVTAAVGIMEQGYAPGRVDTDMLRFKEVSSGGAMASGLYVSDNSGAEVIPEGAYIVEVDGETISTRAQWVALLNEKAVNETIRITYEKDGTVSTETVTLPEKKSCDWEYRRG</sequence>
<dbReference type="SUPFAM" id="SSF50156">
    <property type="entry name" value="PDZ domain-like"/>
    <property type="match status" value="1"/>
</dbReference>
<dbReference type="AlphaFoldDB" id="A0A9D1MIQ3"/>
<evidence type="ECO:0000313" key="5">
    <source>
        <dbReference type="Proteomes" id="UP000824094"/>
    </source>
</evidence>
<feature type="transmembrane region" description="Helical" evidence="3">
    <location>
        <begin position="28"/>
        <end position="53"/>
    </location>
</feature>
<accession>A0A9D1MIQ3</accession>